<name>A0A0F8Z595_9ZZZZ</name>
<proteinExistence type="predicted"/>
<reference evidence="1" key="1">
    <citation type="journal article" date="2015" name="Nature">
        <title>Complex archaea that bridge the gap between prokaryotes and eukaryotes.</title>
        <authorList>
            <person name="Spang A."/>
            <person name="Saw J.H."/>
            <person name="Jorgensen S.L."/>
            <person name="Zaremba-Niedzwiedzka K."/>
            <person name="Martijn J."/>
            <person name="Lind A.E."/>
            <person name="van Eijk R."/>
            <person name="Schleper C."/>
            <person name="Guy L."/>
            <person name="Ettema T.J."/>
        </authorList>
    </citation>
    <scope>NUCLEOTIDE SEQUENCE</scope>
</reference>
<comment type="caution">
    <text evidence="1">The sequence shown here is derived from an EMBL/GenBank/DDBJ whole genome shotgun (WGS) entry which is preliminary data.</text>
</comment>
<protein>
    <submittedName>
        <fullName evidence="1">Uncharacterized protein</fullName>
    </submittedName>
</protein>
<feature type="non-terminal residue" evidence="1">
    <location>
        <position position="1"/>
    </location>
</feature>
<organism evidence="1">
    <name type="scientific">marine sediment metagenome</name>
    <dbReference type="NCBI Taxonomy" id="412755"/>
    <lineage>
        <taxon>unclassified sequences</taxon>
        <taxon>metagenomes</taxon>
        <taxon>ecological metagenomes</taxon>
    </lineage>
</organism>
<dbReference type="AlphaFoldDB" id="A0A0F8Z595"/>
<accession>A0A0F8Z595</accession>
<gene>
    <name evidence="1" type="ORF">LCGC14_2738150</name>
</gene>
<dbReference type="EMBL" id="LAZR01049738">
    <property type="protein sequence ID" value="KKK88937.1"/>
    <property type="molecule type" value="Genomic_DNA"/>
</dbReference>
<evidence type="ECO:0000313" key="1">
    <source>
        <dbReference type="EMBL" id="KKK88937.1"/>
    </source>
</evidence>
<sequence>STHFDNADVVKYQSYNVETCFKGLRKLAVGNTRDIEVASASSGVGALELVNFINAKQDMEVAGIIPTDCVWVTGIKGKSAIQNALFKTDALGVLAFMISGALPTIDGTEIHISAQYDEALASSGLSAPSTDVKHTSIVCAHKPSFRIGQRRGVTLEFNKNILTQQQQFVATARWDFGKISADSIKPVAGMLNVQHTA</sequence>